<dbReference type="GO" id="GO:0004693">
    <property type="term" value="F:cyclin-dependent protein serine/threonine kinase activity"/>
    <property type="evidence" value="ECO:0007669"/>
    <property type="project" value="TreeGrafter"/>
</dbReference>
<feature type="region of interest" description="Disordered" evidence="8">
    <location>
        <begin position="815"/>
        <end position="844"/>
    </location>
</feature>
<dbReference type="AlphaFoldDB" id="A0AA85KKZ5"/>
<sequence>MSSYDTFPFRSNYRVSTLLGSGAYGRVFKGTSMNGATVALKEILIPSNDEGIPLSTLREISVLKKVQSYNCPYLIQLLDISLKKDQTGISIYIVFEYVDCDLARFLSNHAPHTGLSPESIKHLSCQLLRGTDFLHSHRIIHRDLKPANILIDRETLRLKITDFGLSRVLGWESSLTPVVVTLWYRSPEILIQSEYLSPCDIWAAGCIIAELFNLQALFRADTEIEMLKLIFKVIGVPPQCEWPTRSFLKRSNFESNSPTCQLHSCIKTKDRHALELLEMMIKFDPRKRITAFDALSLPYFQCGNTTTITNISNQNSIPHNETFLCRPLFNNPPATQTIGLQLSTCYTMNTVYPNQSCAAALSSYLQQTINGYNNNNMPSSAVHLLPCIAVGGTGAAGVGSIGFDEVDGRILLPVNNNNDNNTNIQSLPNIVNFTSNHLIGVHNNAFTINPGIPPSSNSDMPMINNTTNEISISPEISLSTSTTTTYTAVTNLPEALSSSSPPPPPPPLIPQPPRRPVTRQQTKSIRRHTTQSTRSCLTELNQTTITTSSSSSNPVKIEYHSIQKSPAPMQSENIPPQNPGGDSSSSRGRTNPTSWGGGGVVVRHRRTARRRTVMGVVEKSNCSNKGIKKTDAMNHKTGRKSKENTVSQIPVAPKEVVKSSATDNNSISSVTECLPYVSLCRTEISSNQSTTLSDSNNNSNANSSRGTATNISTKPNYPRGRISERCQNAIISQASDNRYHSHIRPSSRYSLGPSTISSLHCIHEQENTCVINEKKKTLSTGRLTSQTIRSSQQQIGYGSSTSSLVTAEGGAAAMAATRGSTKISRPPPPIPSQPPKSLSSSASSSIPATVFCSPPKLVRVVNHHHYHAHEPESPFLKSLNRKKTLQQSLFHEHDSLITYEDEAAATTDDDEAADSWIDDIENQPANTSLGINTAMTGLALAGCCSSSADSNSQSNSNTSSQQKNTESNNNNHDNVDSTNKTTDNCWDNCNTPVVIMTTSLSTGTDSIPVAISTDASGQRIPKNNVSVQLTASSNGNYFV</sequence>
<dbReference type="PROSITE" id="PS50011">
    <property type="entry name" value="PROTEIN_KINASE_DOM"/>
    <property type="match status" value="1"/>
</dbReference>
<dbReference type="GO" id="GO:0000082">
    <property type="term" value="P:G1/S transition of mitotic cell cycle"/>
    <property type="evidence" value="ECO:0007669"/>
    <property type="project" value="TreeGrafter"/>
</dbReference>
<name>A0AA85KKZ5_TRIRE</name>
<evidence type="ECO:0000256" key="4">
    <source>
        <dbReference type="ARBA" id="ARBA00022741"/>
    </source>
</evidence>
<dbReference type="SMART" id="SM00220">
    <property type="entry name" value="S_TKc"/>
    <property type="match status" value="1"/>
</dbReference>
<keyword evidence="6 7" id="KW-0067">ATP-binding</keyword>
<dbReference type="GO" id="GO:0005634">
    <property type="term" value="C:nucleus"/>
    <property type="evidence" value="ECO:0007669"/>
    <property type="project" value="TreeGrafter"/>
</dbReference>
<dbReference type="GO" id="GO:0005524">
    <property type="term" value="F:ATP binding"/>
    <property type="evidence" value="ECO:0007669"/>
    <property type="project" value="UniProtKB-UniRule"/>
</dbReference>
<evidence type="ECO:0000256" key="1">
    <source>
        <dbReference type="ARBA" id="ARBA00006485"/>
    </source>
</evidence>
<evidence type="ECO:0000259" key="9">
    <source>
        <dbReference type="PROSITE" id="PS50011"/>
    </source>
</evidence>
<feature type="compositionally biased region" description="Pro residues" evidence="8">
    <location>
        <begin position="500"/>
        <end position="515"/>
    </location>
</feature>
<proteinExistence type="inferred from homology"/>
<feature type="compositionally biased region" description="Low complexity" evidence="8">
    <location>
        <begin position="687"/>
        <end position="710"/>
    </location>
</feature>
<feature type="region of interest" description="Disordered" evidence="8">
    <location>
        <begin position="687"/>
        <end position="720"/>
    </location>
</feature>
<dbReference type="InterPro" id="IPR011009">
    <property type="entry name" value="Kinase-like_dom_sf"/>
</dbReference>
<dbReference type="GO" id="GO:0000307">
    <property type="term" value="C:cyclin-dependent protein kinase holoenzyme complex"/>
    <property type="evidence" value="ECO:0007669"/>
    <property type="project" value="TreeGrafter"/>
</dbReference>
<evidence type="ECO:0000256" key="8">
    <source>
        <dbReference type="SAM" id="MobiDB-lite"/>
    </source>
</evidence>
<reference evidence="11" key="2">
    <citation type="submission" date="2023-11" db="UniProtKB">
        <authorList>
            <consortium name="WormBaseParasite"/>
        </authorList>
    </citation>
    <scope>IDENTIFICATION</scope>
</reference>
<keyword evidence="4 7" id="KW-0547">Nucleotide-binding</keyword>
<keyword evidence="2" id="KW-0723">Serine/threonine-protein kinase</keyword>
<dbReference type="PROSITE" id="PS00108">
    <property type="entry name" value="PROTEIN_KINASE_ST"/>
    <property type="match status" value="1"/>
</dbReference>
<dbReference type="InterPro" id="IPR008271">
    <property type="entry name" value="Ser/Thr_kinase_AS"/>
</dbReference>
<feature type="region of interest" description="Disordered" evidence="8">
    <location>
        <begin position="493"/>
        <end position="601"/>
    </location>
</feature>
<dbReference type="Gene3D" id="1.10.510.10">
    <property type="entry name" value="Transferase(Phosphotransferase) domain 1"/>
    <property type="match status" value="1"/>
</dbReference>
<feature type="compositionally biased region" description="Pro residues" evidence="8">
    <location>
        <begin position="825"/>
        <end position="834"/>
    </location>
</feature>
<feature type="compositionally biased region" description="Low complexity" evidence="8">
    <location>
        <begin position="949"/>
        <end position="979"/>
    </location>
</feature>
<evidence type="ECO:0000256" key="5">
    <source>
        <dbReference type="ARBA" id="ARBA00022777"/>
    </source>
</evidence>
<dbReference type="InterPro" id="IPR017441">
    <property type="entry name" value="Protein_kinase_ATP_BS"/>
</dbReference>
<dbReference type="GO" id="GO:0007165">
    <property type="term" value="P:signal transduction"/>
    <property type="evidence" value="ECO:0007669"/>
    <property type="project" value="TreeGrafter"/>
</dbReference>
<feature type="region of interest" description="Disordered" evidence="8">
    <location>
        <begin position="949"/>
        <end position="983"/>
    </location>
</feature>
<keyword evidence="5" id="KW-0418">Kinase</keyword>
<evidence type="ECO:0000313" key="10">
    <source>
        <dbReference type="Proteomes" id="UP000050795"/>
    </source>
</evidence>
<protein>
    <recommendedName>
        <fullName evidence="9">Protein kinase domain-containing protein</fullName>
    </recommendedName>
</protein>
<feature type="compositionally biased region" description="Polar residues" evidence="8">
    <location>
        <begin position="562"/>
        <end position="594"/>
    </location>
</feature>
<accession>A0AA85KKZ5</accession>
<dbReference type="PANTHER" id="PTHR24056:SF472">
    <property type="entry name" value="CYCLIN-DEPENDENT KINASE 4, ISOFORM A"/>
    <property type="match status" value="1"/>
</dbReference>
<dbReference type="InterPro" id="IPR050108">
    <property type="entry name" value="CDK"/>
</dbReference>
<reference evidence="10" key="1">
    <citation type="submission" date="2022-06" db="EMBL/GenBank/DDBJ databases">
        <authorList>
            <person name="Berger JAMES D."/>
            <person name="Berger JAMES D."/>
        </authorList>
    </citation>
    <scope>NUCLEOTIDE SEQUENCE [LARGE SCALE GENOMIC DNA]</scope>
</reference>
<keyword evidence="3" id="KW-0808">Transferase</keyword>
<dbReference type="GO" id="GO:0010468">
    <property type="term" value="P:regulation of gene expression"/>
    <property type="evidence" value="ECO:0007669"/>
    <property type="project" value="TreeGrafter"/>
</dbReference>
<dbReference type="Gene3D" id="3.30.200.20">
    <property type="entry name" value="Phosphorylase Kinase, domain 1"/>
    <property type="match status" value="1"/>
</dbReference>
<evidence type="ECO:0000256" key="2">
    <source>
        <dbReference type="ARBA" id="ARBA00022527"/>
    </source>
</evidence>
<feature type="compositionally biased region" description="Polar residues" evidence="8">
    <location>
        <begin position="530"/>
        <end position="542"/>
    </location>
</feature>
<dbReference type="InterPro" id="IPR000719">
    <property type="entry name" value="Prot_kinase_dom"/>
</dbReference>
<dbReference type="GO" id="GO:0030332">
    <property type="term" value="F:cyclin binding"/>
    <property type="evidence" value="ECO:0007669"/>
    <property type="project" value="TreeGrafter"/>
</dbReference>
<organism evidence="10 11">
    <name type="scientific">Trichobilharzia regenti</name>
    <name type="common">Nasal bird schistosome</name>
    <dbReference type="NCBI Taxonomy" id="157069"/>
    <lineage>
        <taxon>Eukaryota</taxon>
        <taxon>Metazoa</taxon>
        <taxon>Spiralia</taxon>
        <taxon>Lophotrochozoa</taxon>
        <taxon>Platyhelminthes</taxon>
        <taxon>Trematoda</taxon>
        <taxon>Digenea</taxon>
        <taxon>Strigeidida</taxon>
        <taxon>Schistosomatoidea</taxon>
        <taxon>Schistosomatidae</taxon>
        <taxon>Trichobilharzia</taxon>
    </lineage>
</organism>
<dbReference type="SUPFAM" id="SSF56112">
    <property type="entry name" value="Protein kinase-like (PK-like)"/>
    <property type="match status" value="1"/>
</dbReference>
<dbReference type="PANTHER" id="PTHR24056">
    <property type="entry name" value="CELL DIVISION PROTEIN KINASE"/>
    <property type="match status" value="1"/>
</dbReference>
<feature type="compositionally biased region" description="Low complexity" evidence="8">
    <location>
        <begin position="815"/>
        <end position="824"/>
    </location>
</feature>
<evidence type="ECO:0000256" key="3">
    <source>
        <dbReference type="ARBA" id="ARBA00022679"/>
    </source>
</evidence>
<dbReference type="PROSITE" id="PS00107">
    <property type="entry name" value="PROTEIN_KINASE_ATP"/>
    <property type="match status" value="1"/>
</dbReference>
<evidence type="ECO:0000256" key="6">
    <source>
        <dbReference type="ARBA" id="ARBA00022840"/>
    </source>
</evidence>
<dbReference type="FunFam" id="1.10.510.10:FF:000624">
    <property type="entry name" value="Mitogen-activated protein kinase"/>
    <property type="match status" value="1"/>
</dbReference>
<feature type="compositionally biased region" description="Low complexity" evidence="8">
    <location>
        <begin position="835"/>
        <end position="844"/>
    </location>
</feature>
<dbReference type="Proteomes" id="UP000050795">
    <property type="component" value="Unassembled WGS sequence"/>
</dbReference>
<dbReference type="GO" id="GO:0005737">
    <property type="term" value="C:cytoplasm"/>
    <property type="evidence" value="ECO:0007669"/>
    <property type="project" value="TreeGrafter"/>
</dbReference>
<comment type="similarity">
    <text evidence="1">Belongs to the protein kinase superfamily. CMGC Ser/Thr protein kinase family. CDC2/CDKX subfamily.</text>
</comment>
<evidence type="ECO:0000256" key="7">
    <source>
        <dbReference type="PROSITE-ProRule" id="PRU10141"/>
    </source>
</evidence>
<keyword evidence="10" id="KW-1185">Reference proteome</keyword>
<feature type="compositionally biased region" description="Low complexity" evidence="8">
    <location>
        <begin position="543"/>
        <end position="552"/>
    </location>
</feature>
<dbReference type="WBParaSite" id="TREG1_93670.1">
    <property type="protein sequence ID" value="TREG1_93670.1"/>
    <property type="gene ID" value="TREG1_93670"/>
</dbReference>
<feature type="domain" description="Protein kinase" evidence="9">
    <location>
        <begin position="13"/>
        <end position="300"/>
    </location>
</feature>
<dbReference type="Pfam" id="PF00069">
    <property type="entry name" value="Pkinase"/>
    <property type="match status" value="1"/>
</dbReference>
<evidence type="ECO:0000313" key="11">
    <source>
        <dbReference type="WBParaSite" id="TREG1_93670.1"/>
    </source>
</evidence>
<feature type="binding site" evidence="7">
    <location>
        <position position="41"/>
    </location>
    <ligand>
        <name>ATP</name>
        <dbReference type="ChEBI" id="CHEBI:30616"/>
    </ligand>
</feature>
<dbReference type="GO" id="GO:0010389">
    <property type="term" value="P:regulation of G2/M transition of mitotic cell cycle"/>
    <property type="evidence" value="ECO:0007669"/>
    <property type="project" value="TreeGrafter"/>
</dbReference>